<organism evidence="3 4">
    <name type="scientific">Psylliodes chrysocephalus</name>
    <dbReference type="NCBI Taxonomy" id="3402493"/>
    <lineage>
        <taxon>Eukaryota</taxon>
        <taxon>Metazoa</taxon>
        <taxon>Ecdysozoa</taxon>
        <taxon>Arthropoda</taxon>
        <taxon>Hexapoda</taxon>
        <taxon>Insecta</taxon>
        <taxon>Pterygota</taxon>
        <taxon>Neoptera</taxon>
        <taxon>Endopterygota</taxon>
        <taxon>Coleoptera</taxon>
        <taxon>Polyphaga</taxon>
        <taxon>Cucujiformia</taxon>
        <taxon>Chrysomeloidea</taxon>
        <taxon>Chrysomelidae</taxon>
        <taxon>Galerucinae</taxon>
        <taxon>Alticini</taxon>
        <taxon>Psylliodes</taxon>
    </lineage>
</organism>
<keyword evidence="1" id="KW-0862">Zinc</keyword>
<proteinExistence type="predicted"/>
<dbReference type="EMBL" id="OV651827">
    <property type="protein sequence ID" value="CAH1103967.1"/>
    <property type="molecule type" value="Genomic_DNA"/>
</dbReference>
<protein>
    <recommendedName>
        <fullName evidence="2">HIT-type domain-containing protein</fullName>
    </recommendedName>
</protein>
<dbReference type="CDD" id="cd23024">
    <property type="entry name" value="zf-HIT_ZNHIT2-3"/>
    <property type="match status" value="1"/>
</dbReference>
<keyword evidence="1" id="KW-0863">Zinc-finger</keyword>
<evidence type="ECO:0000256" key="1">
    <source>
        <dbReference type="PROSITE-ProRule" id="PRU00453"/>
    </source>
</evidence>
<dbReference type="PANTHER" id="PTHR15555">
    <property type="entry name" value="ZINC FINGER HIT DOMAIN CONTAINING PROTEIN 2 PROTEIN FON -RELATED"/>
    <property type="match status" value="1"/>
</dbReference>
<gene>
    <name evidence="3" type="ORF">PSYICH_LOCUS4933</name>
</gene>
<keyword evidence="1" id="KW-0479">Metal-binding</keyword>
<dbReference type="PROSITE" id="PS51083">
    <property type="entry name" value="ZF_HIT"/>
    <property type="match status" value="1"/>
</dbReference>
<dbReference type="GO" id="GO:0008270">
    <property type="term" value="F:zinc ion binding"/>
    <property type="evidence" value="ECO:0007669"/>
    <property type="project" value="UniProtKB-UniRule"/>
</dbReference>
<dbReference type="InterPro" id="IPR039646">
    <property type="entry name" value="ZNHIT2"/>
</dbReference>
<dbReference type="PANTHER" id="PTHR15555:SF0">
    <property type="entry name" value="ZINC FINGER HIT DOMAIN-CONTAINING PROTEIN 2"/>
    <property type="match status" value="1"/>
</dbReference>
<evidence type="ECO:0000259" key="2">
    <source>
        <dbReference type="PROSITE" id="PS51083"/>
    </source>
</evidence>
<accession>A0A9P0CSM6</accession>
<keyword evidence="4" id="KW-1185">Reference proteome</keyword>
<dbReference type="OrthoDB" id="10005492at2759"/>
<dbReference type="Proteomes" id="UP001153636">
    <property type="component" value="Chromosome 15"/>
</dbReference>
<dbReference type="AlphaFoldDB" id="A0A9P0CSM6"/>
<evidence type="ECO:0000313" key="4">
    <source>
        <dbReference type="Proteomes" id="UP001153636"/>
    </source>
</evidence>
<dbReference type="SUPFAM" id="SSF144232">
    <property type="entry name" value="HIT/MYND zinc finger-like"/>
    <property type="match status" value="1"/>
</dbReference>
<reference evidence="3" key="1">
    <citation type="submission" date="2022-01" db="EMBL/GenBank/DDBJ databases">
        <authorList>
            <person name="King R."/>
        </authorList>
    </citation>
    <scope>NUCLEOTIDE SEQUENCE</scope>
</reference>
<name>A0A9P0CSM6_9CUCU</name>
<evidence type="ECO:0000313" key="3">
    <source>
        <dbReference type="EMBL" id="CAH1103967.1"/>
    </source>
</evidence>
<feature type="domain" description="HIT-type" evidence="2">
    <location>
        <begin position="15"/>
        <end position="48"/>
    </location>
</feature>
<dbReference type="InterPro" id="IPR007529">
    <property type="entry name" value="Znf_HIT"/>
</dbReference>
<dbReference type="Pfam" id="PF04438">
    <property type="entry name" value="zf-HIT"/>
    <property type="match status" value="1"/>
</dbReference>
<dbReference type="Gene3D" id="3.30.60.190">
    <property type="match status" value="1"/>
</dbReference>
<sequence length="380" mass="43464">MAAVKIVELDDTNTCKICDNALARYSCPKCNIIYCSLSCYQSNSHLECSETFYKDNILEELNSDKDNVESKTKMMEILKRAHEDNQIVFSDNDDTFGECSGFNINDFLDLDSADENELDSDDEEDILDIGDRLAGIDLDDAEQVWGKLTEDEKQEFVAFLKSEDITNLIPSWKPWWLYYNKKVEELDTTEEYKKSCPEICDIKDFSELTSKIPDDSVKYNLINILAAYAFTTRYFNGEHFDFAQEAVSCMATISLALKVGQTFTDFESAVISVEQECVHSDWIISDTENTQTMREDLEKILKGPNKAENKFYILCALSDVHNLLKASLKPAKNGESSGGFSKQFPNEHFPSVKLEETPRIKNHLKKVDYFLSYAKDHFQS</sequence>